<dbReference type="InterPro" id="IPR003593">
    <property type="entry name" value="AAA+_ATPase"/>
</dbReference>
<keyword evidence="4 8" id="KW-0378">Hydrolase</keyword>
<comment type="catalytic activity">
    <reaction evidence="8">
        <text>GTP + H2O = GDP + phosphate + H(+)</text>
        <dbReference type="Rhea" id="RHEA:19669"/>
        <dbReference type="ChEBI" id="CHEBI:15377"/>
        <dbReference type="ChEBI" id="CHEBI:15378"/>
        <dbReference type="ChEBI" id="CHEBI:37565"/>
        <dbReference type="ChEBI" id="CHEBI:43474"/>
        <dbReference type="ChEBI" id="CHEBI:58189"/>
        <dbReference type="EC" id="3.6.5.4"/>
    </reaction>
</comment>
<comment type="similarity">
    <text evidence="8">Belongs to the GTP-binding SRP family. FtsY subfamily.</text>
</comment>
<dbReference type="GO" id="GO:0005047">
    <property type="term" value="F:signal recognition particle binding"/>
    <property type="evidence" value="ECO:0007669"/>
    <property type="project" value="TreeGrafter"/>
</dbReference>
<dbReference type="GO" id="GO:0003924">
    <property type="term" value="F:GTPase activity"/>
    <property type="evidence" value="ECO:0007669"/>
    <property type="project" value="UniProtKB-UniRule"/>
</dbReference>
<evidence type="ECO:0000256" key="3">
    <source>
        <dbReference type="ARBA" id="ARBA00022741"/>
    </source>
</evidence>
<feature type="region of interest" description="Disordered" evidence="9">
    <location>
        <begin position="1"/>
        <end position="79"/>
    </location>
</feature>
<feature type="compositionally biased region" description="Acidic residues" evidence="9">
    <location>
        <begin position="67"/>
        <end position="78"/>
    </location>
</feature>
<evidence type="ECO:0000256" key="5">
    <source>
        <dbReference type="ARBA" id="ARBA00023134"/>
    </source>
</evidence>
<keyword evidence="3 8" id="KW-0547">Nucleotide-binding</keyword>
<dbReference type="Gene3D" id="1.20.120.140">
    <property type="entry name" value="Signal recognition particle SRP54, nucleotide-binding domain"/>
    <property type="match status" value="1"/>
</dbReference>
<dbReference type="NCBIfam" id="TIGR00064">
    <property type="entry name" value="ftsY"/>
    <property type="match status" value="1"/>
</dbReference>
<dbReference type="GO" id="GO:0005886">
    <property type="term" value="C:plasma membrane"/>
    <property type="evidence" value="ECO:0007669"/>
    <property type="project" value="UniProtKB-SubCell"/>
</dbReference>
<feature type="binding site" evidence="8">
    <location>
        <begin position="260"/>
        <end position="264"/>
    </location>
    <ligand>
        <name>GTP</name>
        <dbReference type="ChEBI" id="CHEBI:37565"/>
    </ligand>
</feature>
<dbReference type="InterPro" id="IPR000897">
    <property type="entry name" value="SRP54_GTPase_dom"/>
</dbReference>
<dbReference type="SMART" id="SM00963">
    <property type="entry name" value="SRP54_N"/>
    <property type="match status" value="1"/>
</dbReference>
<dbReference type="Pfam" id="PF00448">
    <property type="entry name" value="SRP54"/>
    <property type="match status" value="1"/>
</dbReference>
<dbReference type="GeneID" id="58977814"/>
<evidence type="ECO:0000256" key="8">
    <source>
        <dbReference type="HAMAP-Rule" id="MF_00920"/>
    </source>
</evidence>
<reference evidence="11" key="1">
    <citation type="submission" date="2022-09" db="EMBL/GenBank/DDBJ databases">
        <title>Characterization of three MwoI isoschizomers from sequenced genome and metagenomes.</title>
        <authorList>
            <person name="Fomenkov A."/>
            <person name="Xu S.Y."/>
            <person name="Roberts R.J."/>
        </authorList>
    </citation>
    <scope>NUCLEOTIDE SEQUENCE</scope>
    <source>
        <strain evidence="11">DSM 2970</strain>
    </source>
</reference>
<dbReference type="SUPFAM" id="SSF47364">
    <property type="entry name" value="Domain of the SRP/SRP receptor G-proteins"/>
    <property type="match status" value="1"/>
</dbReference>
<feature type="binding site" evidence="8">
    <location>
        <begin position="318"/>
        <end position="321"/>
    </location>
    <ligand>
        <name>GTP</name>
        <dbReference type="ChEBI" id="CHEBI:37565"/>
    </ligand>
</feature>
<dbReference type="Proteomes" id="UP001065373">
    <property type="component" value="Chromosome"/>
</dbReference>
<comment type="subcellular location">
    <subcellularLocation>
        <location evidence="8">Cell membrane</location>
        <topology evidence="8">Peripheral membrane protein</topology>
        <orientation evidence="8">Cytoplasmic side</orientation>
    </subcellularLocation>
    <subcellularLocation>
        <location evidence="8">Cytoplasm</location>
    </subcellularLocation>
</comment>
<gene>
    <name evidence="8 11" type="primary">ftsY</name>
    <name evidence="11" type="ORF">N5910_00840</name>
</gene>
<evidence type="ECO:0000256" key="4">
    <source>
        <dbReference type="ARBA" id="ARBA00022801"/>
    </source>
</evidence>
<dbReference type="PANTHER" id="PTHR43134:SF1">
    <property type="entry name" value="SIGNAL RECOGNITION PARTICLE RECEPTOR SUBUNIT ALPHA"/>
    <property type="match status" value="1"/>
</dbReference>
<dbReference type="Pfam" id="PF02881">
    <property type="entry name" value="SRP54_N"/>
    <property type="match status" value="1"/>
</dbReference>
<comment type="subunit">
    <text evidence="8">Part of the signal recognition particle protein translocation system, which is composed of SRP and FtsY.</text>
</comment>
<dbReference type="RefSeq" id="WP_191216322.1">
    <property type="nucleotide sequence ID" value="NZ_CP104550.1"/>
</dbReference>
<dbReference type="InterPro" id="IPR004390">
    <property type="entry name" value="SR_rcpt_FtsY"/>
</dbReference>
<keyword evidence="1 8" id="KW-1003">Cell membrane</keyword>
<comment type="function">
    <text evidence="8">Involved in targeting and insertion of nascent membrane proteins into the cytoplasmic membrane. Acts as a receptor for the complex formed by the signal recognition particle (SRP) and the ribosome-nascent chain (RNC).</text>
</comment>
<feature type="domain" description="SRP54-type proteins GTP-binding" evidence="10">
    <location>
        <begin position="339"/>
        <end position="352"/>
    </location>
</feature>
<dbReference type="PROSITE" id="PS00300">
    <property type="entry name" value="SRP54"/>
    <property type="match status" value="1"/>
</dbReference>
<dbReference type="SUPFAM" id="SSF52540">
    <property type="entry name" value="P-loop containing nucleoside triphosphate hydrolases"/>
    <property type="match status" value="1"/>
</dbReference>
<proteinExistence type="inferred from homology"/>
<keyword evidence="6 8" id="KW-0472">Membrane</keyword>
<evidence type="ECO:0000259" key="10">
    <source>
        <dbReference type="PROSITE" id="PS00300"/>
    </source>
</evidence>
<dbReference type="GO" id="GO:0005525">
    <property type="term" value="F:GTP binding"/>
    <property type="evidence" value="ECO:0007669"/>
    <property type="project" value="UniProtKB-UniRule"/>
</dbReference>
<keyword evidence="2 8" id="KW-0963">Cytoplasm</keyword>
<dbReference type="Gene3D" id="3.40.50.300">
    <property type="entry name" value="P-loop containing nucleotide triphosphate hydrolases"/>
    <property type="match status" value="1"/>
</dbReference>
<evidence type="ECO:0000256" key="7">
    <source>
        <dbReference type="ARBA" id="ARBA00023170"/>
    </source>
</evidence>
<protein>
    <recommendedName>
        <fullName evidence="8">Signal recognition particle receptor FtsY</fullName>
        <shortName evidence="8">SRP receptor</shortName>
        <ecNumber evidence="8">3.6.5.4</ecNumber>
    </recommendedName>
</protein>
<evidence type="ECO:0000256" key="9">
    <source>
        <dbReference type="SAM" id="MobiDB-lite"/>
    </source>
</evidence>
<evidence type="ECO:0000313" key="11">
    <source>
        <dbReference type="EMBL" id="UXH31881.1"/>
    </source>
</evidence>
<dbReference type="InterPro" id="IPR036225">
    <property type="entry name" value="SRP/SRP_N"/>
</dbReference>
<feature type="compositionally biased region" description="Basic and acidic residues" evidence="9">
    <location>
        <begin position="44"/>
        <end position="63"/>
    </location>
</feature>
<evidence type="ECO:0000256" key="2">
    <source>
        <dbReference type="ARBA" id="ARBA00022490"/>
    </source>
</evidence>
<dbReference type="InterPro" id="IPR013822">
    <property type="entry name" value="Signal_recog_particl_SRP54_hlx"/>
</dbReference>
<dbReference type="EC" id="3.6.5.4" evidence="8"/>
<dbReference type="GO" id="GO:0005737">
    <property type="term" value="C:cytoplasm"/>
    <property type="evidence" value="ECO:0007669"/>
    <property type="project" value="UniProtKB-SubCell"/>
</dbReference>
<dbReference type="SMART" id="SM00962">
    <property type="entry name" value="SRP54"/>
    <property type="match status" value="1"/>
</dbReference>
<dbReference type="PANTHER" id="PTHR43134">
    <property type="entry name" value="SIGNAL RECOGNITION PARTICLE RECEPTOR SUBUNIT ALPHA"/>
    <property type="match status" value="1"/>
</dbReference>
<dbReference type="AlphaFoldDB" id="A0A9E7UNA3"/>
<dbReference type="EMBL" id="CP104550">
    <property type="protein sequence ID" value="UXH31881.1"/>
    <property type="molecule type" value="Genomic_DNA"/>
</dbReference>
<dbReference type="GO" id="GO:0006614">
    <property type="term" value="P:SRP-dependent cotranslational protein targeting to membrane"/>
    <property type="evidence" value="ECO:0007669"/>
    <property type="project" value="InterPro"/>
</dbReference>
<organism evidence="11">
    <name type="scientific">Methanothermobacter wolfeii</name>
    <name type="common">Methanobacterium wolfei</name>
    <dbReference type="NCBI Taxonomy" id="145261"/>
    <lineage>
        <taxon>Archaea</taxon>
        <taxon>Methanobacteriati</taxon>
        <taxon>Methanobacteriota</taxon>
        <taxon>Methanomada group</taxon>
        <taxon>Methanobacteria</taxon>
        <taxon>Methanobacteriales</taxon>
        <taxon>Methanobacteriaceae</taxon>
        <taxon>Methanothermobacter</taxon>
    </lineage>
</organism>
<feature type="binding site" evidence="8">
    <location>
        <begin position="178"/>
        <end position="185"/>
    </location>
    <ligand>
        <name>GTP</name>
        <dbReference type="ChEBI" id="CHEBI:37565"/>
    </ligand>
</feature>
<dbReference type="InterPro" id="IPR027417">
    <property type="entry name" value="P-loop_NTPase"/>
</dbReference>
<accession>A0A9E7UNA3</accession>
<dbReference type="FunFam" id="3.40.50.300:FF:000053">
    <property type="entry name" value="Signal recognition particle receptor FtsY"/>
    <property type="match status" value="1"/>
</dbReference>
<keyword evidence="7 8" id="KW-0675">Receptor</keyword>
<name>A0A9E7UNA3_METWO</name>
<dbReference type="InterPro" id="IPR042101">
    <property type="entry name" value="SRP54_N_sf"/>
</dbReference>
<evidence type="ECO:0000256" key="6">
    <source>
        <dbReference type="ARBA" id="ARBA00023136"/>
    </source>
</evidence>
<keyword evidence="5 8" id="KW-0342">GTP-binding</keyword>
<feature type="compositionally biased region" description="Basic and acidic residues" evidence="9">
    <location>
        <begin position="1"/>
        <end position="28"/>
    </location>
</feature>
<evidence type="ECO:0000256" key="1">
    <source>
        <dbReference type="ARBA" id="ARBA00022475"/>
    </source>
</evidence>
<dbReference type="SMART" id="SM00382">
    <property type="entry name" value="AAA"/>
    <property type="match status" value="1"/>
</dbReference>
<dbReference type="HAMAP" id="MF_00920">
    <property type="entry name" value="FtsY"/>
    <property type="match status" value="1"/>
</dbReference>
<sequence length="366" mass="39876">MFESLKEKFSKTVGKITEKVSSKDKPEEVAETGKTVDEAETITSEEKSETPEAETKAPEKTEAPTEPVEEESASEEEGGSGIFSFFREKKISEKDIEDVLWELEMALLESDVALDVAEKITSDLREELVGKKVKRSTEISEYTLEALKGAVSDVLSVEGKDLDELIETRKPLVIMFVGINGTGKTTTIAKVANYFLKRGLTPVIAAADTFRAGAIEQISHHADKLGIRIISHQKGADPAAVAFDAVSHAKAQGKDVVLIDTAGRMQTNINLMDEMAKIKRVVKPDLIVFVGDALTGNDAVEQAMKFNEAVGIDAVILTKADADARGGAALSIGYMIEKPIIFLGTGQGYDDLMEFRPEWMVNQLFT</sequence>